<protein>
    <recommendedName>
        <fullName evidence="5">Phosphate starvation-inducible protein PsiF</fullName>
    </recommendedName>
</protein>
<feature type="compositionally biased region" description="Low complexity" evidence="1">
    <location>
        <begin position="21"/>
        <end position="34"/>
    </location>
</feature>
<name>A0A158FBM7_9BURK</name>
<dbReference type="AlphaFoldDB" id="A0A158FBM7"/>
<feature type="compositionally biased region" description="Basic and acidic residues" evidence="1">
    <location>
        <begin position="37"/>
        <end position="73"/>
    </location>
</feature>
<accession>A0A158FBM7</accession>
<gene>
    <name evidence="3" type="ORF">AWB65_00695</name>
</gene>
<dbReference type="OrthoDB" id="9035712at2"/>
<comment type="caution">
    <text evidence="3">The sequence shown here is derived from an EMBL/GenBank/DDBJ whole genome shotgun (WGS) entry which is preliminary data.</text>
</comment>
<keyword evidence="4" id="KW-1185">Reference proteome</keyword>
<dbReference type="STRING" id="326474.AWB65_00695"/>
<dbReference type="EMBL" id="FCNW02000002">
    <property type="protein sequence ID" value="SAL16739.1"/>
    <property type="molecule type" value="Genomic_DNA"/>
</dbReference>
<feature type="region of interest" description="Disordered" evidence="1">
    <location>
        <begin position="21"/>
        <end position="73"/>
    </location>
</feature>
<reference evidence="3" key="1">
    <citation type="submission" date="2016-01" db="EMBL/GenBank/DDBJ databases">
        <authorList>
            <person name="Peeters C."/>
        </authorList>
    </citation>
    <scope>NUCLEOTIDE SEQUENCE [LARGE SCALE GENOMIC DNA]</scope>
    <source>
        <strain evidence="3">LMG 22934</strain>
    </source>
</reference>
<feature type="chain" id="PRO_5011109394" description="Phosphate starvation-inducible protein PsiF" evidence="2">
    <location>
        <begin position="21"/>
        <end position="73"/>
    </location>
</feature>
<sequence length="73" mass="7795">MRVVLCAVLVAMTGSSMALATQQESAASDAESQAPKTLKERLGDKASDDQRVDNCKVPAERRGSKSRPEGCTR</sequence>
<evidence type="ECO:0000313" key="4">
    <source>
        <dbReference type="Proteomes" id="UP000054977"/>
    </source>
</evidence>
<proteinExistence type="predicted"/>
<evidence type="ECO:0000256" key="2">
    <source>
        <dbReference type="SAM" id="SignalP"/>
    </source>
</evidence>
<feature type="signal peptide" evidence="2">
    <location>
        <begin position="1"/>
        <end position="20"/>
    </location>
</feature>
<evidence type="ECO:0000256" key="1">
    <source>
        <dbReference type="SAM" id="MobiDB-lite"/>
    </source>
</evidence>
<evidence type="ECO:0008006" key="5">
    <source>
        <dbReference type="Google" id="ProtNLM"/>
    </source>
</evidence>
<evidence type="ECO:0000313" key="3">
    <source>
        <dbReference type="EMBL" id="SAL16739.1"/>
    </source>
</evidence>
<organism evidence="3 4">
    <name type="scientific">Caballeronia humi</name>
    <dbReference type="NCBI Taxonomy" id="326474"/>
    <lineage>
        <taxon>Bacteria</taxon>
        <taxon>Pseudomonadati</taxon>
        <taxon>Pseudomonadota</taxon>
        <taxon>Betaproteobacteria</taxon>
        <taxon>Burkholderiales</taxon>
        <taxon>Burkholderiaceae</taxon>
        <taxon>Caballeronia</taxon>
    </lineage>
</organism>
<dbReference type="Proteomes" id="UP000054977">
    <property type="component" value="Unassembled WGS sequence"/>
</dbReference>
<keyword evidence="2" id="KW-0732">Signal</keyword>